<dbReference type="InterPro" id="IPR010982">
    <property type="entry name" value="Lambda_DNA-bd_dom_sf"/>
</dbReference>
<name>A0ABU1K0L5_9PROT</name>
<accession>A0ABU1K0L5</accession>
<evidence type="ECO:0000256" key="2">
    <source>
        <dbReference type="ARBA" id="ARBA00023125"/>
    </source>
</evidence>
<dbReference type="InterPro" id="IPR001761">
    <property type="entry name" value="Peripla_BP/Lac1_sug-bd_dom"/>
</dbReference>
<dbReference type="Pfam" id="PF00356">
    <property type="entry name" value="LacI"/>
    <property type="match status" value="1"/>
</dbReference>
<reference evidence="5 6" key="1">
    <citation type="submission" date="2023-07" db="EMBL/GenBank/DDBJ databases">
        <title>Sorghum-associated microbial communities from plants grown in Nebraska, USA.</title>
        <authorList>
            <person name="Schachtman D."/>
        </authorList>
    </citation>
    <scope>NUCLEOTIDE SEQUENCE [LARGE SCALE GENOMIC DNA]</scope>
    <source>
        <strain evidence="5 6">584</strain>
    </source>
</reference>
<organism evidence="5 6">
    <name type="scientific">Inquilinus ginsengisoli</name>
    <dbReference type="NCBI Taxonomy" id="363840"/>
    <lineage>
        <taxon>Bacteria</taxon>
        <taxon>Pseudomonadati</taxon>
        <taxon>Pseudomonadota</taxon>
        <taxon>Alphaproteobacteria</taxon>
        <taxon>Rhodospirillales</taxon>
        <taxon>Rhodospirillaceae</taxon>
        <taxon>Inquilinus</taxon>
    </lineage>
</organism>
<dbReference type="PROSITE" id="PS50932">
    <property type="entry name" value="HTH_LACI_2"/>
    <property type="match status" value="1"/>
</dbReference>
<keyword evidence="1" id="KW-0805">Transcription regulation</keyword>
<dbReference type="EMBL" id="JAVDPW010000019">
    <property type="protein sequence ID" value="MDR6294416.1"/>
    <property type="molecule type" value="Genomic_DNA"/>
</dbReference>
<dbReference type="PANTHER" id="PTHR30146">
    <property type="entry name" value="LACI-RELATED TRANSCRIPTIONAL REPRESSOR"/>
    <property type="match status" value="1"/>
</dbReference>
<evidence type="ECO:0000259" key="4">
    <source>
        <dbReference type="PROSITE" id="PS50932"/>
    </source>
</evidence>
<protein>
    <submittedName>
        <fullName evidence="5">LacI family gluconate utilization system Gnt-I transcriptional repressor</fullName>
    </submittedName>
</protein>
<evidence type="ECO:0000256" key="1">
    <source>
        <dbReference type="ARBA" id="ARBA00023015"/>
    </source>
</evidence>
<evidence type="ECO:0000313" key="5">
    <source>
        <dbReference type="EMBL" id="MDR6294416.1"/>
    </source>
</evidence>
<keyword evidence="2" id="KW-0238">DNA-binding</keyword>
<dbReference type="InterPro" id="IPR028082">
    <property type="entry name" value="Peripla_BP_I"/>
</dbReference>
<dbReference type="Pfam" id="PF00532">
    <property type="entry name" value="Peripla_BP_1"/>
    <property type="match status" value="1"/>
</dbReference>
<dbReference type="SMART" id="SM00354">
    <property type="entry name" value="HTH_LACI"/>
    <property type="match status" value="1"/>
</dbReference>
<dbReference type="CDD" id="cd01392">
    <property type="entry name" value="HTH_LacI"/>
    <property type="match status" value="1"/>
</dbReference>
<proteinExistence type="predicted"/>
<dbReference type="RefSeq" id="WP_309801918.1">
    <property type="nucleotide sequence ID" value="NZ_JAVDPW010000019.1"/>
</dbReference>
<dbReference type="Gene3D" id="1.10.260.40">
    <property type="entry name" value="lambda repressor-like DNA-binding domains"/>
    <property type="match status" value="1"/>
</dbReference>
<keyword evidence="3" id="KW-0804">Transcription</keyword>
<dbReference type="SUPFAM" id="SSF53822">
    <property type="entry name" value="Periplasmic binding protein-like I"/>
    <property type="match status" value="1"/>
</dbReference>
<sequence>MRKTAPTLANVAALAGVSQITVSRILRNKGPIAPDTRARVMSAVQAIGYVPNRVAGSLASAGSNLMGVVIPSLSNIVFPEVLRGIHEALDESGFQPVVAVTDYDMAREETLLRSLLAWKPAAMIIAGFDHTDESRRMLENSGIRVAELMDIDAEPIDIAVGLSHRRAGHATGRHLIECGYRRFGYVGHDWAADRRARLRYDGLCQALAEAGLSLAGESVGDGSSSVFAGRDGLARLRQSSPAVDVAVFSNDDMAVGGVFHCMAEGIVPKADLGLFGFNGLEIGQALPVPLSTIRSDRYRIGRLAVEHILNPARGDAPRIIDVGFEIVAGGTA</sequence>
<evidence type="ECO:0000313" key="6">
    <source>
        <dbReference type="Proteomes" id="UP001262410"/>
    </source>
</evidence>
<keyword evidence="6" id="KW-1185">Reference proteome</keyword>
<dbReference type="PANTHER" id="PTHR30146:SF33">
    <property type="entry name" value="TRANSCRIPTIONAL REGULATOR"/>
    <property type="match status" value="1"/>
</dbReference>
<dbReference type="Proteomes" id="UP001262410">
    <property type="component" value="Unassembled WGS sequence"/>
</dbReference>
<dbReference type="Gene3D" id="3.40.50.2300">
    <property type="match status" value="2"/>
</dbReference>
<comment type="caution">
    <text evidence="5">The sequence shown here is derived from an EMBL/GenBank/DDBJ whole genome shotgun (WGS) entry which is preliminary data.</text>
</comment>
<dbReference type="CDD" id="cd01575">
    <property type="entry name" value="PBP1_GntR"/>
    <property type="match status" value="1"/>
</dbReference>
<dbReference type="InterPro" id="IPR000843">
    <property type="entry name" value="HTH_LacI"/>
</dbReference>
<feature type="domain" description="HTH lacI-type" evidence="4">
    <location>
        <begin position="6"/>
        <end position="60"/>
    </location>
</feature>
<gene>
    <name evidence="5" type="ORF">E9232_006970</name>
</gene>
<dbReference type="SUPFAM" id="SSF47413">
    <property type="entry name" value="lambda repressor-like DNA-binding domains"/>
    <property type="match status" value="1"/>
</dbReference>
<evidence type="ECO:0000256" key="3">
    <source>
        <dbReference type="ARBA" id="ARBA00023163"/>
    </source>
</evidence>